<proteinExistence type="predicted"/>
<dbReference type="Proteomes" id="UP000014480">
    <property type="component" value="Unassembled WGS sequence"/>
</dbReference>
<dbReference type="EMBL" id="AMCV02000001">
    <property type="protein sequence ID" value="TDZ26198.1"/>
    <property type="molecule type" value="Genomic_DNA"/>
</dbReference>
<dbReference type="STRING" id="1213857.A0A484G7T8"/>
<feature type="region of interest" description="Disordered" evidence="1">
    <location>
        <begin position="455"/>
        <end position="476"/>
    </location>
</feature>
<feature type="chain" id="PRO_5019815402" evidence="2">
    <location>
        <begin position="25"/>
        <end position="1294"/>
    </location>
</feature>
<sequence>MRNIRSGGALGALSALLWAGLADSECIAPDGQGFLKQRIVVVDRVPVQLSASLCSNTTITVAGTTVPVTNAPTLLVSNFFVDNTITYTSTLNPSLPFNGPFTTVTRGVPEGSLTSTLVLDPQGGDNVGTKFILDPFFTEAQGPSSVFVTGPSSNAFGLQTPFPGRFTAITAPWTGMVTTTLLLPPEGSNEAGTELVLIPTITPSPGPFSTLTGMWTGTVTSTVILPPAGSDTVGTQIVLEPTAPGRNNLPVLPALFIERTGTVGTQLVLIPATTPPVVGPFTTVTLPGNGPGTTTITLPPSGPGTAGTEIVFAPLLPTSPGRGPFTGPFTTISVPTTGSIFSTATFAPIEPDTTGTEIVFFPDIFRDATSGPFTGPFTTLTAPGTGTAPTTFTLPPAGTDGTGTQIVVPPITARPARFLGPVRTVTLAFFGTVTTTLTVLPAEGDNTGTLIVLSPTPAPTQPAPGEPDPADADPDGPADFGVLVVSSDEDPADGGVVTTTYGGTVTFTSTFAPGPSGEPGSTVIFVPSTSPGPATPTPPVNPAILTSTYSGSLTSTTTILPNSVGGSTVTIILVPSTVTVITTVQVTTGLPGPTSGSPLDNVITAKPGVNLHTLFLTVCYWYKHLYGPFDVFVNQHRYYWNIRRLEFRLEFCHGYGFQHRLQLYLEVDLKLFHSLCSGNYIIDFGHSFELICPDELSHVNQLLALLVRQLFCSEYGQHFSLIFCYFILRGNFQLVNVYWKHFCCILRQLVCKLICNVNAKVVYRQFHIFCCPIYQLDYQLKWRIFSKLDRRPDFHCVCQFVKHFIDRFGFKCLAFKCDIQLDYQFVIQRFVDCFIKQFYSQLINSFIDCLVDQLFCQLFIDCQPDKLLHRLFCEQLIHPVEQLVEQLFCRRQLQHVAHIHVFAQQLVGYHDFVIHSFDLITFVECQFHLELVFIIIGELFTHGRDLFRLYRRPGDIVHFLHPFYLVELSYFLHLVHPFYLFQFLCLVELTSTFSGCVVTTTATAAAQCGASLPGTCAQLPTTNGLLPLTATAASCLLDLGPFGVGPVALCLTTNLNLLDPRGAPVADCLLTALRASCPQTLPQVCLDLRVQNGVALLANIPVCAGALGPYSSGAAAICLALNSITSATTGLSVFGCLQNSFNLVPSVTTITDPSLCPGPTAPPSPVPTCVTPPLPGQCLSLATGSVIDLVLNLPACTAALGGLGNIVGVATCVAGNLLSGLSVVTCLQDNLRANCIRTLPQVCLDLSLLSGTVDTALCVNALGPLAVGPALACLTSGLTSGPAIVQCLNRALFT</sequence>
<keyword evidence="2" id="KW-0732">Signal</keyword>
<organism evidence="3 4">
    <name type="scientific">Colletotrichum orbiculare (strain 104-T / ATCC 96160 / CBS 514.97 / LARS 414 / MAFF 240422)</name>
    <name type="common">Cucumber anthracnose fungus</name>
    <name type="synonym">Colletotrichum lagenarium</name>
    <dbReference type="NCBI Taxonomy" id="1213857"/>
    <lineage>
        <taxon>Eukaryota</taxon>
        <taxon>Fungi</taxon>
        <taxon>Dikarya</taxon>
        <taxon>Ascomycota</taxon>
        <taxon>Pezizomycotina</taxon>
        <taxon>Sordariomycetes</taxon>
        <taxon>Hypocreomycetidae</taxon>
        <taxon>Glomerellales</taxon>
        <taxon>Glomerellaceae</taxon>
        <taxon>Colletotrichum</taxon>
        <taxon>Colletotrichum orbiculare species complex</taxon>
    </lineage>
</organism>
<evidence type="ECO:0000256" key="1">
    <source>
        <dbReference type="SAM" id="MobiDB-lite"/>
    </source>
</evidence>
<gene>
    <name evidence="3" type="ORF">Cob_v001374</name>
</gene>
<accession>A0A484G7T8</accession>
<evidence type="ECO:0000313" key="4">
    <source>
        <dbReference type="Proteomes" id="UP000014480"/>
    </source>
</evidence>
<evidence type="ECO:0000313" key="3">
    <source>
        <dbReference type="EMBL" id="TDZ26198.1"/>
    </source>
</evidence>
<evidence type="ECO:0000256" key="2">
    <source>
        <dbReference type="SAM" id="SignalP"/>
    </source>
</evidence>
<protein>
    <submittedName>
        <fullName evidence="3">Uncharacterized protein</fullName>
    </submittedName>
</protein>
<dbReference type="OrthoDB" id="4405280at2759"/>
<reference evidence="4" key="2">
    <citation type="journal article" date="2019" name="Mol. Plant Microbe Interact.">
        <title>Genome sequence resources for four phytopathogenic fungi from the Colletotrichum orbiculare species complex.</title>
        <authorList>
            <person name="Gan P."/>
            <person name="Tsushima A."/>
            <person name="Narusaka M."/>
            <person name="Narusaka Y."/>
            <person name="Takano Y."/>
            <person name="Kubo Y."/>
            <person name="Shirasu K."/>
        </authorList>
    </citation>
    <scope>GENOME REANNOTATION</scope>
    <source>
        <strain evidence="4">104-T / ATCC 96160 / CBS 514.97 / LARS 414 / MAFF 240422</strain>
    </source>
</reference>
<reference evidence="4" key="1">
    <citation type="journal article" date="2013" name="New Phytol.">
        <title>Comparative genomic and transcriptomic analyses reveal the hemibiotrophic stage shift of Colletotrichum fungi.</title>
        <authorList>
            <person name="Gan P."/>
            <person name="Ikeda K."/>
            <person name="Irieda H."/>
            <person name="Narusaka M."/>
            <person name="O'Connell R.J."/>
            <person name="Narusaka Y."/>
            <person name="Takano Y."/>
            <person name="Kubo Y."/>
            <person name="Shirasu K."/>
        </authorList>
    </citation>
    <scope>NUCLEOTIDE SEQUENCE [LARGE SCALE GENOMIC DNA]</scope>
    <source>
        <strain evidence="4">104-T / ATCC 96160 / CBS 514.97 / LARS 414 / MAFF 240422</strain>
    </source>
</reference>
<feature type="compositionally biased region" description="Pro residues" evidence="1">
    <location>
        <begin position="456"/>
        <end position="467"/>
    </location>
</feature>
<feature type="signal peptide" evidence="2">
    <location>
        <begin position="1"/>
        <end position="24"/>
    </location>
</feature>
<comment type="caution">
    <text evidence="3">The sequence shown here is derived from an EMBL/GenBank/DDBJ whole genome shotgun (WGS) entry which is preliminary data.</text>
</comment>
<keyword evidence="4" id="KW-1185">Reference proteome</keyword>
<name>A0A484G7T8_COLOR</name>